<evidence type="ECO:0000313" key="3">
    <source>
        <dbReference type="Proteomes" id="UP000217289"/>
    </source>
</evidence>
<sequence length="184" mass="20707">MKTDLQARKFNHVFKWFDQNGDGWVTQDDVETMAGLFSAVAEENDQKNRSAMKRGFPHWWTLLLDAREDKASERIGKQEFIRIMDAVVIAPKNFEIAVVGIVDGLLGALDRDGNGSLSREEYVRMYEALGIPPTTSGEAFRRLDRNGDGELSHSEFHQAIVEYYLSSDPNAPGNWLLGSLDALD</sequence>
<dbReference type="PROSITE" id="PS00018">
    <property type="entry name" value="EF_HAND_1"/>
    <property type="match status" value="3"/>
</dbReference>
<keyword evidence="3" id="KW-1185">Reference proteome</keyword>
<organism evidence="2 3">
    <name type="scientific">Melittangium boletus DSM 14713</name>
    <dbReference type="NCBI Taxonomy" id="1294270"/>
    <lineage>
        <taxon>Bacteria</taxon>
        <taxon>Pseudomonadati</taxon>
        <taxon>Myxococcota</taxon>
        <taxon>Myxococcia</taxon>
        <taxon>Myxococcales</taxon>
        <taxon>Cystobacterineae</taxon>
        <taxon>Archangiaceae</taxon>
        <taxon>Melittangium</taxon>
    </lineage>
</organism>
<protein>
    <submittedName>
        <fullName evidence="2">Calcium-binding protein</fullName>
    </submittedName>
</protein>
<dbReference type="CDD" id="cd00051">
    <property type="entry name" value="EFh"/>
    <property type="match status" value="1"/>
</dbReference>
<dbReference type="AlphaFoldDB" id="A0A250IGW9"/>
<dbReference type="PROSITE" id="PS50222">
    <property type="entry name" value="EF_HAND_2"/>
    <property type="match status" value="2"/>
</dbReference>
<dbReference type="InterPro" id="IPR002048">
    <property type="entry name" value="EF_hand_dom"/>
</dbReference>
<accession>A0A250IGW9</accession>
<reference evidence="2 3" key="1">
    <citation type="submission" date="2017-06" db="EMBL/GenBank/DDBJ databases">
        <authorList>
            <person name="Kim H.J."/>
            <person name="Triplett B.A."/>
        </authorList>
    </citation>
    <scope>NUCLEOTIDE SEQUENCE [LARGE SCALE GENOMIC DNA]</scope>
    <source>
        <strain evidence="2 3">DSM 14713</strain>
    </source>
</reference>
<proteinExistence type="predicted"/>
<dbReference type="InterPro" id="IPR011992">
    <property type="entry name" value="EF-hand-dom_pair"/>
</dbReference>
<name>A0A250IGW9_9BACT</name>
<dbReference type="EMBL" id="CP022163">
    <property type="protein sequence ID" value="ATB30412.1"/>
    <property type="molecule type" value="Genomic_DNA"/>
</dbReference>
<feature type="domain" description="EF-hand" evidence="1">
    <location>
        <begin position="108"/>
        <end position="132"/>
    </location>
</feature>
<gene>
    <name evidence="2" type="ORF">MEBOL_003873</name>
</gene>
<evidence type="ECO:0000313" key="2">
    <source>
        <dbReference type="EMBL" id="ATB30412.1"/>
    </source>
</evidence>
<dbReference type="SUPFAM" id="SSF47473">
    <property type="entry name" value="EF-hand"/>
    <property type="match status" value="1"/>
</dbReference>
<dbReference type="SMART" id="SM00054">
    <property type="entry name" value="EFh"/>
    <property type="match status" value="3"/>
</dbReference>
<dbReference type="GO" id="GO:0005509">
    <property type="term" value="F:calcium ion binding"/>
    <property type="evidence" value="ECO:0007669"/>
    <property type="project" value="InterPro"/>
</dbReference>
<feature type="domain" description="EF-hand" evidence="1">
    <location>
        <begin position="138"/>
        <end position="166"/>
    </location>
</feature>
<dbReference type="Pfam" id="PF13499">
    <property type="entry name" value="EF-hand_7"/>
    <property type="match status" value="1"/>
</dbReference>
<dbReference type="Proteomes" id="UP000217289">
    <property type="component" value="Chromosome"/>
</dbReference>
<dbReference type="KEGG" id="mbd:MEBOL_003873"/>
<dbReference type="InterPro" id="IPR018247">
    <property type="entry name" value="EF_Hand_1_Ca_BS"/>
</dbReference>
<evidence type="ECO:0000259" key="1">
    <source>
        <dbReference type="PROSITE" id="PS50222"/>
    </source>
</evidence>
<dbReference type="Gene3D" id="1.10.238.10">
    <property type="entry name" value="EF-hand"/>
    <property type="match status" value="1"/>
</dbReference>